<reference evidence="1 2" key="1">
    <citation type="submission" date="2020-04" db="EMBL/GenBank/DDBJ databases">
        <title>MicrobeNet Type strains.</title>
        <authorList>
            <person name="Nicholson A.C."/>
        </authorList>
    </citation>
    <scope>NUCLEOTIDE SEQUENCE [LARGE SCALE GENOMIC DNA]</scope>
    <source>
        <strain evidence="1 2">JCM 3332</strain>
    </source>
</reference>
<dbReference type="RefSeq" id="WP_062970916.1">
    <property type="nucleotide sequence ID" value="NZ_JAAXOT010000001.1"/>
</dbReference>
<organism evidence="1 2">
    <name type="scientific">Nocardia flavorosea</name>
    <dbReference type="NCBI Taxonomy" id="53429"/>
    <lineage>
        <taxon>Bacteria</taxon>
        <taxon>Bacillati</taxon>
        <taxon>Actinomycetota</taxon>
        <taxon>Actinomycetes</taxon>
        <taxon>Mycobacteriales</taxon>
        <taxon>Nocardiaceae</taxon>
        <taxon>Nocardia</taxon>
    </lineage>
</organism>
<evidence type="ECO:0000313" key="2">
    <source>
        <dbReference type="Proteomes" id="UP000570678"/>
    </source>
</evidence>
<evidence type="ECO:0000313" key="1">
    <source>
        <dbReference type="EMBL" id="NKY54779.1"/>
    </source>
</evidence>
<protein>
    <submittedName>
        <fullName evidence="1">Uncharacterized protein</fullName>
    </submittedName>
</protein>
<keyword evidence="2" id="KW-1185">Reference proteome</keyword>
<dbReference type="Proteomes" id="UP000570678">
    <property type="component" value="Unassembled WGS sequence"/>
</dbReference>
<name>A0A846YDA0_9NOCA</name>
<sequence>MIDLTTPSMRTRTTEITLLHIDSPAIVRDDRTIALPIHSWLSAQFWELFGLPDIDWALSALSFGTETAPRTYAARYYDYPTTWTAEPLAVNIPATVGPGPGVLEVSGPMTWERRRLVERTTLVIALAEPFEHRLHTDLPEQLWEGDRWHTTVLIPDVRPGAHSPLRYSESW</sequence>
<gene>
    <name evidence="1" type="ORF">HGA15_01095</name>
</gene>
<comment type="caution">
    <text evidence="1">The sequence shown here is derived from an EMBL/GenBank/DDBJ whole genome shotgun (WGS) entry which is preliminary data.</text>
</comment>
<accession>A0A846YDA0</accession>
<dbReference type="EMBL" id="JAAXOT010000001">
    <property type="protein sequence ID" value="NKY54779.1"/>
    <property type="molecule type" value="Genomic_DNA"/>
</dbReference>
<dbReference type="AlphaFoldDB" id="A0A846YDA0"/>
<proteinExistence type="predicted"/>